<accession>A0ABM7WAF3</accession>
<dbReference type="Proteomes" id="UP000830055">
    <property type="component" value="Chromosome"/>
</dbReference>
<proteinExistence type="predicted"/>
<evidence type="ECO:0000313" key="1">
    <source>
        <dbReference type="EMBL" id="BDD87927.1"/>
    </source>
</evidence>
<gene>
    <name evidence="1" type="ORF">DPPLL_22920</name>
</gene>
<sequence length="456" mass="50221">MIDLMAIARTEHDGGDLFGLLATLYQPSPVKPAEFPEAVVWQGGTHDGTVRPIVHALTDAFALLGTIAAIDILGLPFYAIPMWAQYRHDTKLAPLAWFGNMPFTSIKWSTAGDAYVNDGTGQKVVVMGKSGNAPLRTQAGVFCNVRAYGPITVVRCMPCLPYSQNRSAFRVDNKTGIIHSEMDTPGVQMAYASRLFLKMVHETGRLGRVAMKPTQAMEDGINAGLLSWLLTGTRFEIGRTYAVDGYVEHREAVDRIIALLPADFKAGMEAWGGRIEQHIADTNYGLLVWDLIEKRDCIVLATDLDGDRLTDLLADISDPLRAFSGMVAKQLGQAVDTGELWRAMGYTTGNGRDMPSIMHRLNGPPIHEQTLGSADAMLLRLLDGDESLGGTKQPYDPRIHFVLIRNAYLEANPENKVLRQWLDQVLATFDTVYGTNRPGFLEGYQALKQAITPWGR</sequence>
<protein>
    <submittedName>
        <fullName evidence="1">Uncharacterized protein</fullName>
    </submittedName>
</protein>
<name>A0ABM7WAF3_9BACT</name>
<organism evidence="1 2">
    <name type="scientific">Desulfofustis limnaeus</name>
    <dbReference type="NCBI Taxonomy" id="2740163"/>
    <lineage>
        <taxon>Bacteria</taxon>
        <taxon>Pseudomonadati</taxon>
        <taxon>Thermodesulfobacteriota</taxon>
        <taxon>Desulfobulbia</taxon>
        <taxon>Desulfobulbales</taxon>
        <taxon>Desulfocapsaceae</taxon>
        <taxon>Desulfofustis</taxon>
    </lineage>
</organism>
<dbReference type="EMBL" id="AP025516">
    <property type="protein sequence ID" value="BDD87927.1"/>
    <property type="molecule type" value="Genomic_DNA"/>
</dbReference>
<evidence type="ECO:0000313" key="2">
    <source>
        <dbReference type="Proteomes" id="UP000830055"/>
    </source>
</evidence>
<reference evidence="1 2" key="1">
    <citation type="submission" date="2022-01" db="EMBL/GenBank/DDBJ databases">
        <title>Desulfofustis limnae sp. nov., a novel mesophilic sulfate-reducing bacterium isolated from marsh soil.</title>
        <authorList>
            <person name="Watanabe M."/>
            <person name="Takahashi A."/>
            <person name="Kojima H."/>
            <person name="Fukui M."/>
        </authorList>
    </citation>
    <scope>NUCLEOTIDE SEQUENCE [LARGE SCALE GENOMIC DNA]</scope>
    <source>
        <strain evidence="1 2">PPLL</strain>
    </source>
</reference>
<keyword evidence="2" id="KW-1185">Reference proteome</keyword>